<reference evidence="8 9" key="1">
    <citation type="submission" date="2021-06" db="EMBL/GenBank/DDBJ databases">
        <title>Caerostris darwini draft genome.</title>
        <authorList>
            <person name="Kono N."/>
            <person name="Arakawa K."/>
        </authorList>
    </citation>
    <scope>NUCLEOTIDE SEQUENCE [LARGE SCALE GENOMIC DNA]</scope>
</reference>
<evidence type="ECO:0000256" key="6">
    <source>
        <dbReference type="SAM" id="Coils"/>
    </source>
</evidence>
<sequence>MTENLDDIFNNIYASEQESQEQQEYLANLKNQIKLCEKKLQDIDEKCSQLKEGTAKKMQRLCRREVLLKSLQLRHQLLQDRIRELKLEKHRLTKDLEELKLEFTNMRNEFCVNAWKFDEEYGFSSKGFSNVKGEDEKDNQITESKNDSEMEVQQHKDSEDIEGIQALLFDVDFNCSQIN</sequence>
<evidence type="ECO:0000313" key="9">
    <source>
        <dbReference type="Proteomes" id="UP001054837"/>
    </source>
</evidence>
<comment type="similarity">
    <text evidence="2">Belongs to the CCDC172 family.</text>
</comment>
<comment type="subcellular location">
    <subcellularLocation>
        <location evidence="1">Cytoplasm</location>
    </subcellularLocation>
</comment>
<gene>
    <name evidence="8" type="primary">AVEN_87832_2</name>
    <name evidence="8" type="ORF">CDAR_233211</name>
</gene>
<keyword evidence="4" id="KW-0963">Cytoplasm</keyword>
<evidence type="ECO:0000256" key="3">
    <source>
        <dbReference type="ARBA" id="ARBA00022327"/>
    </source>
</evidence>
<comment type="caution">
    <text evidence="8">The sequence shown here is derived from an EMBL/GenBank/DDBJ whole genome shotgun (WGS) entry which is preliminary data.</text>
</comment>
<evidence type="ECO:0000256" key="1">
    <source>
        <dbReference type="ARBA" id="ARBA00004496"/>
    </source>
</evidence>
<proteinExistence type="inferred from homology"/>
<dbReference type="InterPro" id="IPR029618">
    <property type="entry name" value="CCDC172"/>
</dbReference>
<dbReference type="EMBL" id="BPLQ01012394">
    <property type="protein sequence ID" value="GIY65128.1"/>
    <property type="molecule type" value="Genomic_DNA"/>
</dbReference>
<dbReference type="Proteomes" id="UP001054837">
    <property type="component" value="Unassembled WGS sequence"/>
</dbReference>
<evidence type="ECO:0000256" key="2">
    <source>
        <dbReference type="ARBA" id="ARBA00008975"/>
    </source>
</evidence>
<dbReference type="PANTHER" id="PTHR22419:SF2">
    <property type="entry name" value="COILED-COIL DOMAIN-CONTAINING PROTEIN 172"/>
    <property type="match status" value="1"/>
</dbReference>
<evidence type="ECO:0000256" key="7">
    <source>
        <dbReference type="SAM" id="MobiDB-lite"/>
    </source>
</evidence>
<protein>
    <recommendedName>
        <fullName evidence="3">Coiled-coil domain-containing protein 172</fullName>
    </recommendedName>
</protein>
<dbReference type="AlphaFoldDB" id="A0AAV4V544"/>
<keyword evidence="5 6" id="KW-0175">Coiled coil</keyword>
<accession>A0AAV4V544</accession>
<keyword evidence="9" id="KW-1185">Reference proteome</keyword>
<evidence type="ECO:0000256" key="4">
    <source>
        <dbReference type="ARBA" id="ARBA00022490"/>
    </source>
</evidence>
<feature type="region of interest" description="Disordered" evidence="7">
    <location>
        <begin position="132"/>
        <end position="157"/>
    </location>
</feature>
<evidence type="ECO:0000313" key="8">
    <source>
        <dbReference type="EMBL" id="GIY65128.1"/>
    </source>
</evidence>
<dbReference type="PANTHER" id="PTHR22419">
    <property type="entry name" value="COILED-COIL DOMAIN-CONTAINING PROTEIN 172"/>
    <property type="match status" value="1"/>
</dbReference>
<name>A0AAV4V544_9ARAC</name>
<dbReference type="GO" id="GO:0005737">
    <property type="term" value="C:cytoplasm"/>
    <property type="evidence" value="ECO:0007669"/>
    <property type="project" value="UniProtKB-SubCell"/>
</dbReference>
<evidence type="ECO:0000256" key="5">
    <source>
        <dbReference type="ARBA" id="ARBA00023054"/>
    </source>
</evidence>
<feature type="coiled-coil region" evidence="6">
    <location>
        <begin position="19"/>
        <end position="109"/>
    </location>
</feature>
<organism evidence="8 9">
    <name type="scientific">Caerostris darwini</name>
    <dbReference type="NCBI Taxonomy" id="1538125"/>
    <lineage>
        <taxon>Eukaryota</taxon>
        <taxon>Metazoa</taxon>
        <taxon>Ecdysozoa</taxon>
        <taxon>Arthropoda</taxon>
        <taxon>Chelicerata</taxon>
        <taxon>Arachnida</taxon>
        <taxon>Araneae</taxon>
        <taxon>Araneomorphae</taxon>
        <taxon>Entelegynae</taxon>
        <taxon>Araneoidea</taxon>
        <taxon>Araneidae</taxon>
        <taxon>Caerostris</taxon>
    </lineage>
</organism>